<sequence>MRASDAERERVAESLRDALAEGRLDMEEFEQRLEAAYTARTHGELEPLVRDLPAPGTPGPAARAVRRPEDEAEVHWPSRIGHAPTSKGGFALWGGFSRKGTWTVARKFTAFAMWGGGDIDLREARFEARETVLRIFTVMGGIGVTVPPELAVQVKGFGIMGAVGGSKANGEGTPGSPHVTIVAFALLGGIGVDRKPRKAQRERLRAERERERLERMEGGGRKELG</sequence>
<gene>
    <name evidence="3" type="ORF">DWB77_04815</name>
</gene>
<feature type="region of interest" description="Disordered" evidence="1">
    <location>
        <begin position="195"/>
        <end position="225"/>
    </location>
</feature>
<protein>
    <recommendedName>
        <fullName evidence="2">DUF1707 domain-containing protein</fullName>
    </recommendedName>
</protein>
<reference evidence="3 4" key="1">
    <citation type="submission" date="2018-10" db="EMBL/GenBank/DDBJ databases">
        <title>Relationship between Morphology and Antimicrobial Activity in Streptomyces.</title>
        <authorList>
            <person name="Kang H.J."/>
            <person name="Kim S.B."/>
        </authorList>
    </citation>
    <scope>NUCLEOTIDE SEQUENCE [LARGE SCALE GENOMIC DNA]</scope>
    <source>
        <strain evidence="3 4">BH38</strain>
    </source>
</reference>
<dbReference type="Proteomes" id="UP000271554">
    <property type="component" value="Chromosome"/>
</dbReference>
<keyword evidence="4" id="KW-1185">Reference proteome</keyword>
<name>A0A387HP26_9ACTN</name>
<dbReference type="OrthoDB" id="3625082at2"/>
<evidence type="ECO:0000256" key="1">
    <source>
        <dbReference type="SAM" id="MobiDB-lite"/>
    </source>
</evidence>
<dbReference type="PANTHER" id="PTHR40763:SF4">
    <property type="entry name" value="DUF1707 DOMAIN-CONTAINING PROTEIN"/>
    <property type="match status" value="1"/>
</dbReference>
<dbReference type="KEGG" id="shun:DWB77_04815"/>
<dbReference type="EMBL" id="CP032698">
    <property type="protein sequence ID" value="AYG82632.1"/>
    <property type="molecule type" value="Genomic_DNA"/>
</dbReference>
<dbReference type="Pfam" id="PF08044">
    <property type="entry name" value="DUF1707"/>
    <property type="match status" value="1"/>
</dbReference>
<feature type="domain" description="DUF1707" evidence="2">
    <location>
        <begin position="1"/>
        <end position="53"/>
    </location>
</feature>
<dbReference type="AlphaFoldDB" id="A0A387HP26"/>
<evidence type="ECO:0000313" key="4">
    <source>
        <dbReference type="Proteomes" id="UP000271554"/>
    </source>
</evidence>
<dbReference type="InterPro" id="IPR012551">
    <property type="entry name" value="DUF1707_SHOCT-like"/>
</dbReference>
<feature type="compositionally biased region" description="Basic and acidic residues" evidence="1">
    <location>
        <begin position="199"/>
        <end position="225"/>
    </location>
</feature>
<accession>A0A387HP26</accession>
<evidence type="ECO:0000259" key="2">
    <source>
        <dbReference type="Pfam" id="PF08044"/>
    </source>
</evidence>
<organism evidence="3 4">
    <name type="scientific">Streptomyces hundungensis</name>
    <dbReference type="NCBI Taxonomy" id="1077946"/>
    <lineage>
        <taxon>Bacteria</taxon>
        <taxon>Bacillati</taxon>
        <taxon>Actinomycetota</taxon>
        <taxon>Actinomycetes</taxon>
        <taxon>Kitasatosporales</taxon>
        <taxon>Streptomycetaceae</taxon>
        <taxon>Streptomyces</taxon>
    </lineage>
</organism>
<evidence type="ECO:0000313" key="3">
    <source>
        <dbReference type="EMBL" id="AYG82632.1"/>
    </source>
</evidence>
<dbReference type="PANTHER" id="PTHR40763">
    <property type="entry name" value="MEMBRANE PROTEIN-RELATED"/>
    <property type="match status" value="1"/>
</dbReference>
<proteinExistence type="predicted"/>
<dbReference type="RefSeq" id="WP_120723184.1">
    <property type="nucleotide sequence ID" value="NZ_CP032698.1"/>
</dbReference>
<feature type="region of interest" description="Disordered" evidence="1">
    <location>
        <begin position="48"/>
        <end position="69"/>
    </location>
</feature>